<evidence type="ECO:0000256" key="4">
    <source>
        <dbReference type="PROSITE-ProRule" id="PRU00192"/>
    </source>
</evidence>
<evidence type="ECO:0000313" key="7">
    <source>
        <dbReference type="EMBL" id="EDQ85341.1"/>
    </source>
</evidence>
<dbReference type="FunCoup" id="A9VAL2">
    <property type="interactions" value="9"/>
</dbReference>
<feature type="compositionally biased region" description="Low complexity" evidence="5">
    <location>
        <begin position="270"/>
        <end position="282"/>
    </location>
</feature>
<dbReference type="PANTHER" id="PTHR15629:SF2">
    <property type="entry name" value="SH3 DOMAIN-CONTAINING YSC84-LIKE PROTEIN 1"/>
    <property type="match status" value="1"/>
</dbReference>
<dbReference type="GO" id="GO:0035091">
    <property type="term" value="F:phosphatidylinositol binding"/>
    <property type="evidence" value="ECO:0000318"/>
    <property type="project" value="GO_Central"/>
</dbReference>
<dbReference type="STRING" id="81824.A9VAL2"/>
<dbReference type="Pfam" id="PF00018">
    <property type="entry name" value="SH3_1"/>
    <property type="match status" value="1"/>
</dbReference>
<proteinExistence type="inferred from homology"/>
<evidence type="ECO:0000313" key="8">
    <source>
        <dbReference type="Proteomes" id="UP000001357"/>
    </source>
</evidence>
<keyword evidence="8" id="KW-1185">Reference proteome</keyword>
<dbReference type="GO" id="GO:1900027">
    <property type="term" value="P:regulation of ruffle assembly"/>
    <property type="evidence" value="ECO:0000318"/>
    <property type="project" value="GO_Central"/>
</dbReference>
<dbReference type="KEGG" id="mbr:MONBRDRAFT_34268"/>
<dbReference type="RefSeq" id="XP_001749752.1">
    <property type="nucleotide sequence ID" value="XM_001749700.1"/>
</dbReference>
<feature type="compositionally biased region" description="Basic residues" evidence="5">
    <location>
        <begin position="315"/>
        <end position="324"/>
    </location>
</feature>
<sequence>MAAVVARPHPRSAECRRAATILNEFTIPSANRGPDKLIPQGILAAAKGLAIITVFRIGFVVTVRAGSGLVVARDGSGNWSAPTCIGMGGMGGGLEIGGEITNFVIVLNSDRAVRAFSQRGQVTLGGSLSVAAGPLGRAAEADVALNKPAAFYTYSRTRGLYAGLTIEGAVIMERRGANRKVYGTDVRSADLLNGRVGRPREAIPLYATCVHTTSLLAQLPKHEHSQYSALEAATGGRLGSVVHGVDNALRNGTSAADTMSRLKSVAHRPTASSSNSSSTKEASTARHSRSFSFRSKNKDSDGSTHAQRKSFFSRGSHHTSKSKHRDQADVSSNSTGGNMLFEQDVKLSVRPVRGAPVRATSAKSASAQASKPARRSTKSNNSAGSASAAASSTASTMADLPFTRHSSMAREPDIWDDDVEVTALFDYQGTMDCDLSFRQGDRIKIITRTDSRHDWWEGEHDGRIGIFPANFTSDIGKQ</sequence>
<dbReference type="GeneID" id="5895050"/>
<dbReference type="InterPro" id="IPR036028">
    <property type="entry name" value="SH3-like_dom_sf"/>
</dbReference>
<dbReference type="FunFam" id="2.30.30.40:FF:000407">
    <property type="entry name" value="Related to YSC84-protein involved in the organization of actin cytoskeleton"/>
    <property type="match status" value="1"/>
</dbReference>
<dbReference type="PRINTS" id="PR00452">
    <property type="entry name" value="SH3DOMAIN"/>
</dbReference>
<reference evidence="7 8" key="1">
    <citation type="journal article" date="2008" name="Nature">
        <title>The genome of the choanoflagellate Monosiga brevicollis and the origin of metazoans.</title>
        <authorList>
            <consortium name="JGI Sequencing"/>
            <person name="King N."/>
            <person name="Westbrook M.J."/>
            <person name="Young S.L."/>
            <person name="Kuo A."/>
            <person name="Abedin M."/>
            <person name="Chapman J."/>
            <person name="Fairclough S."/>
            <person name="Hellsten U."/>
            <person name="Isogai Y."/>
            <person name="Letunic I."/>
            <person name="Marr M."/>
            <person name="Pincus D."/>
            <person name="Putnam N."/>
            <person name="Rokas A."/>
            <person name="Wright K.J."/>
            <person name="Zuzow R."/>
            <person name="Dirks W."/>
            <person name="Good M."/>
            <person name="Goodstein D."/>
            <person name="Lemons D."/>
            <person name="Li W."/>
            <person name="Lyons J.B."/>
            <person name="Morris A."/>
            <person name="Nichols S."/>
            <person name="Richter D.J."/>
            <person name="Salamov A."/>
            <person name="Bork P."/>
            <person name="Lim W.A."/>
            <person name="Manning G."/>
            <person name="Miller W.T."/>
            <person name="McGinnis W."/>
            <person name="Shapiro H."/>
            <person name="Tjian R."/>
            <person name="Grigoriev I.V."/>
            <person name="Rokhsar D."/>
        </authorList>
    </citation>
    <scope>NUCLEOTIDE SEQUENCE [LARGE SCALE GENOMIC DNA]</scope>
    <source>
        <strain evidence="8">MX1 / ATCC 50154</strain>
    </source>
</reference>
<dbReference type="InterPro" id="IPR051702">
    <property type="entry name" value="SH3_domain_YSC84-like"/>
</dbReference>
<dbReference type="Gene3D" id="2.30.30.40">
    <property type="entry name" value="SH3 Domains"/>
    <property type="match status" value="1"/>
</dbReference>
<dbReference type="InterPro" id="IPR035511">
    <property type="entry name" value="SH3YL1_SH3"/>
</dbReference>
<organism evidence="7 8">
    <name type="scientific">Monosiga brevicollis</name>
    <name type="common">Choanoflagellate</name>
    <dbReference type="NCBI Taxonomy" id="81824"/>
    <lineage>
        <taxon>Eukaryota</taxon>
        <taxon>Choanoflagellata</taxon>
        <taxon>Craspedida</taxon>
        <taxon>Salpingoecidae</taxon>
        <taxon>Monosiga</taxon>
    </lineage>
</organism>
<dbReference type="PANTHER" id="PTHR15629">
    <property type="entry name" value="SH3YL1 PROTEIN"/>
    <property type="match status" value="1"/>
</dbReference>
<evidence type="ECO:0000256" key="1">
    <source>
        <dbReference type="ARBA" id="ARBA00007761"/>
    </source>
</evidence>
<dbReference type="CDD" id="cd11841">
    <property type="entry name" value="SH3_SH3YL1_like"/>
    <property type="match status" value="1"/>
</dbReference>
<dbReference type="Proteomes" id="UP000001357">
    <property type="component" value="Unassembled WGS sequence"/>
</dbReference>
<dbReference type="CDD" id="cd11525">
    <property type="entry name" value="SYLF_SH3YL1_like"/>
    <property type="match status" value="1"/>
</dbReference>
<evidence type="ECO:0000256" key="5">
    <source>
        <dbReference type="SAM" id="MobiDB-lite"/>
    </source>
</evidence>
<comment type="similarity">
    <text evidence="1">Belongs to the SH3YL1 family.</text>
</comment>
<evidence type="ECO:0000259" key="6">
    <source>
        <dbReference type="PROSITE" id="PS50002"/>
    </source>
</evidence>
<evidence type="ECO:0000256" key="2">
    <source>
        <dbReference type="ARBA" id="ARBA00019109"/>
    </source>
</evidence>
<accession>A9VAL2</accession>
<feature type="region of interest" description="Disordered" evidence="5">
    <location>
        <begin position="262"/>
        <end position="337"/>
    </location>
</feature>
<name>A9VAL2_MONBE</name>
<gene>
    <name evidence="7" type="ORF">MONBRDRAFT_34268</name>
</gene>
<dbReference type="InterPro" id="IPR033643">
    <property type="entry name" value="SYLF_SH3YL1-like"/>
</dbReference>
<dbReference type="InterPro" id="IPR007461">
    <property type="entry name" value="Ysc84_actin-binding"/>
</dbReference>
<dbReference type="Pfam" id="PF04366">
    <property type="entry name" value="Ysc84"/>
    <property type="match status" value="1"/>
</dbReference>
<feature type="domain" description="SH3" evidence="6">
    <location>
        <begin position="416"/>
        <end position="477"/>
    </location>
</feature>
<dbReference type="AlphaFoldDB" id="A9VAL2"/>
<dbReference type="GO" id="GO:0032587">
    <property type="term" value="C:ruffle membrane"/>
    <property type="evidence" value="ECO:0000318"/>
    <property type="project" value="GO_Central"/>
</dbReference>
<dbReference type="PROSITE" id="PS50002">
    <property type="entry name" value="SH3"/>
    <property type="match status" value="1"/>
</dbReference>
<dbReference type="InterPro" id="IPR001452">
    <property type="entry name" value="SH3_domain"/>
</dbReference>
<dbReference type="SMART" id="SM00326">
    <property type="entry name" value="SH3"/>
    <property type="match status" value="1"/>
</dbReference>
<keyword evidence="3 4" id="KW-0728">SH3 domain</keyword>
<dbReference type="SUPFAM" id="SSF50044">
    <property type="entry name" value="SH3-domain"/>
    <property type="match status" value="1"/>
</dbReference>
<feature type="region of interest" description="Disordered" evidence="5">
    <location>
        <begin position="355"/>
        <end position="395"/>
    </location>
</feature>
<feature type="compositionally biased region" description="Low complexity" evidence="5">
    <location>
        <begin position="358"/>
        <end position="371"/>
    </location>
</feature>
<dbReference type="EMBL" id="CH991574">
    <property type="protein sequence ID" value="EDQ85341.1"/>
    <property type="molecule type" value="Genomic_DNA"/>
</dbReference>
<dbReference type="eggNOG" id="KOG1843">
    <property type="taxonomic scope" value="Eukaryota"/>
</dbReference>
<dbReference type="InParanoid" id="A9VAL2"/>
<protein>
    <recommendedName>
        <fullName evidence="2">SH3 domain-containing YSC84-like protein 1</fullName>
    </recommendedName>
</protein>
<evidence type="ECO:0000256" key="3">
    <source>
        <dbReference type="ARBA" id="ARBA00022443"/>
    </source>
</evidence>
<dbReference type="OMA" id="SNCKARN"/>
<feature type="compositionally biased region" description="Low complexity" evidence="5">
    <location>
        <begin position="379"/>
        <end position="395"/>
    </location>
</feature>